<dbReference type="PROSITE" id="PS00894">
    <property type="entry name" value="HTH_DEOR_1"/>
    <property type="match status" value="1"/>
</dbReference>
<accession>A0A1M4VZX1</accession>
<dbReference type="InterPro" id="IPR050313">
    <property type="entry name" value="Carb_Metab_HTH_regulators"/>
</dbReference>
<dbReference type="EMBL" id="FQVH01000005">
    <property type="protein sequence ID" value="SHE74528.1"/>
    <property type="molecule type" value="Genomic_DNA"/>
</dbReference>
<evidence type="ECO:0000259" key="4">
    <source>
        <dbReference type="PROSITE" id="PS51000"/>
    </source>
</evidence>
<evidence type="ECO:0000313" key="6">
    <source>
        <dbReference type="Proteomes" id="UP000184088"/>
    </source>
</evidence>
<dbReference type="RefSeq" id="WP_073341830.1">
    <property type="nucleotide sequence ID" value="NZ_FQVH01000005.1"/>
</dbReference>
<proteinExistence type="predicted"/>
<dbReference type="GO" id="GO:0003677">
    <property type="term" value="F:DNA binding"/>
    <property type="evidence" value="ECO:0007669"/>
    <property type="project" value="UniProtKB-KW"/>
</dbReference>
<keyword evidence="6" id="KW-1185">Reference proteome</keyword>
<evidence type="ECO:0000256" key="3">
    <source>
        <dbReference type="ARBA" id="ARBA00023163"/>
    </source>
</evidence>
<protein>
    <submittedName>
        <fullName evidence="5">Transcriptional regulator, DeoR family</fullName>
    </submittedName>
</protein>
<dbReference type="PROSITE" id="PS51000">
    <property type="entry name" value="HTH_DEOR_2"/>
    <property type="match status" value="1"/>
</dbReference>
<dbReference type="Proteomes" id="UP000184088">
    <property type="component" value="Unassembled WGS sequence"/>
</dbReference>
<dbReference type="GO" id="GO:0003700">
    <property type="term" value="F:DNA-binding transcription factor activity"/>
    <property type="evidence" value="ECO:0007669"/>
    <property type="project" value="InterPro"/>
</dbReference>
<gene>
    <name evidence="5" type="ORF">SAMN02746089_00716</name>
</gene>
<dbReference type="InterPro" id="IPR036390">
    <property type="entry name" value="WH_DNA-bd_sf"/>
</dbReference>
<dbReference type="STRING" id="1121256.SAMN02746089_00716"/>
<dbReference type="PANTHER" id="PTHR30363:SF44">
    <property type="entry name" value="AGA OPERON TRANSCRIPTIONAL REPRESSOR-RELATED"/>
    <property type="match status" value="1"/>
</dbReference>
<dbReference type="SMART" id="SM01134">
    <property type="entry name" value="DeoRC"/>
    <property type="match status" value="1"/>
</dbReference>
<keyword evidence="1" id="KW-0805">Transcription regulation</keyword>
<reference evidence="5 6" key="1">
    <citation type="submission" date="2016-11" db="EMBL/GenBank/DDBJ databases">
        <authorList>
            <person name="Jaros S."/>
            <person name="Januszkiewicz K."/>
            <person name="Wedrychowicz H."/>
        </authorList>
    </citation>
    <scope>NUCLEOTIDE SEQUENCE [LARGE SCALE GENOMIC DNA]</scope>
    <source>
        <strain evidence="5 6">DSM 17918</strain>
    </source>
</reference>
<dbReference type="SUPFAM" id="SSF100950">
    <property type="entry name" value="NagB/RpiA/CoA transferase-like"/>
    <property type="match status" value="1"/>
</dbReference>
<evidence type="ECO:0000256" key="1">
    <source>
        <dbReference type="ARBA" id="ARBA00023015"/>
    </source>
</evidence>
<dbReference type="SUPFAM" id="SSF46785">
    <property type="entry name" value="Winged helix' DNA-binding domain"/>
    <property type="match status" value="1"/>
</dbReference>
<dbReference type="InterPro" id="IPR036388">
    <property type="entry name" value="WH-like_DNA-bd_sf"/>
</dbReference>
<evidence type="ECO:0000256" key="2">
    <source>
        <dbReference type="ARBA" id="ARBA00023125"/>
    </source>
</evidence>
<dbReference type="OrthoDB" id="9797223at2"/>
<dbReference type="InterPro" id="IPR018356">
    <property type="entry name" value="Tscrpt_reg_HTH_DeoR_CS"/>
</dbReference>
<feature type="domain" description="HTH deoR-type" evidence="4">
    <location>
        <begin position="3"/>
        <end position="58"/>
    </location>
</feature>
<dbReference type="Gene3D" id="3.40.50.1360">
    <property type="match status" value="1"/>
</dbReference>
<sequence length="250" mass="27618">MIAASRKREIKRIITEKKYVKVNELSRLFNVSEETIRRDLEALENEGILERNYGGAVLVESATVPPLSIRAAENLEEKRLIGEKAVQLIKEGSIILLDAGTTTFQIAKKLENKRMTVITNDINIAYELKDKNAINVFITGGKLSGEVMALYGPETQKSIEGYNVDIAFIATTGITLTKGFTTSDIYGAEVKKSMIRAAREKIIVADSSKIGKNALITFASFSDIDCLILAGSVDEDVLHRLEEMIKVVMC</sequence>
<dbReference type="Pfam" id="PF00455">
    <property type="entry name" value="DeoRC"/>
    <property type="match status" value="1"/>
</dbReference>
<dbReference type="Pfam" id="PF08220">
    <property type="entry name" value="HTH_DeoR"/>
    <property type="match status" value="1"/>
</dbReference>
<evidence type="ECO:0000313" key="5">
    <source>
        <dbReference type="EMBL" id="SHE74528.1"/>
    </source>
</evidence>
<dbReference type="InterPro" id="IPR014036">
    <property type="entry name" value="DeoR-like_C"/>
</dbReference>
<dbReference type="InterPro" id="IPR037171">
    <property type="entry name" value="NagB/RpiA_transferase-like"/>
</dbReference>
<dbReference type="Gene3D" id="1.10.10.10">
    <property type="entry name" value="Winged helix-like DNA-binding domain superfamily/Winged helix DNA-binding domain"/>
    <property type="match status" value="1"/>
</dbReference>
<keyword evidence="2" id="KW-0238">DNA-binding</keyword>
<dbReference type="SMART" id="SM00420">
    <property type="entry name" value="HTH_DEOR"/>
    <property type="match status" value="1"/>
</dbReference>
<dbReference type="PANTHER" id="PTHR30363">
    <property type="entry name" value="HTH-TYPE TRANSCRIPTIONAL REGULATOR SRLR-RELATED"/>
    <property type="match status" value="1"/>
</dbReference>
<dbReference type="PRINTS" id="PR00037">
    <property type="entry name" value="HTHLACR"/>
</dbReference>
<dbReference type="AlphaFoldDB" id="A0A1M4VZX1"/>
<keyword evidence="3" id="KW-0804">Transcription</keyword>
<name>A0A1M4VZX1_9THEO</name>
<dbReference type="InterPro" id="IPR001034">
    <property type="entry name" value="DeoR_HTH"/>
</dbReference>
<organism evidence="5 6">
    <name type="scientific">Caldanaerobius fijiensis DSM 17918</name>
    <dbReference type="NCBI Taxonomy" id="1121256"/>
    <lineage>
        <taxon>Bacteria</taxon>
        <taxon>Bacillati</taxon>
        <taxon>Bacillota</taxon>
        <taxon>Clostridia</taxon>
        <taxon>Thermoanaerobacterales</taxon>
        <taxon>Thermoanaerobacteraceae</taxon>
        <taxon>Caldanaerobius</taxon>
    </lineage>
</organism>